<protein>
    <recommendedName>
        <fullName evidence="3">PIN domain-containing protein</fullName>
    </recommendedName>
</protein>
<dbReference type="AlphaFoldDB" id="A0A143PGH6"/>
<evidence type="ECO:0008006" key="3">
    <source>
        <dbReference type="Google" id="ProtNLM"/>
    </source>
</evidence>
<reference evidence="2" key="2">
    <citation type="submission" date="2016-04" db="EMBL/GenBank/DDBJ databases">
        <title>First Complete Genome Sequence of a Subdivision 6 Acidobacterium.</title>
        <authorList>
            <person name="Huang S."/>
            <person name="Vieira S."/>
            <person name="Bunk B."/>
            <person name="Riedel T."/>
            <person name="Sproeer C."/>
            <person name="Overmann J."/>
        </authorList>
    </citation>
    <scope>NUCLEOTIDE SEQUENCE [LARGE SCALE GENOMIC DNA]</scope>
    <source>
        <strain evidence="2">DSM 100886 HEG_-6_39</strain>
    </source>
</reference>
<sequence>MGRAAATSMVSRVEVAAAFARAVRLGGLSQVAGACATTLRRRVARFCQGSRNRGARGTSRWPGQEHGLRGYDAVQLASALVWQDAIGRDVVFATVDQVLMNAAEASGLQAWPGNAGTRGPG</sequence>
<accession>A0A143PGH6</accession>
<organism evidence="1 2">
    <name type="scientific">Luteitalea pratensis</name>
    <dbReference type="NCBI Taxonomy" id="1855912"/>
    <lineage>
        <taxon>Bacteria</taxon>
        <taxon>Pseudomonadati</taxon>
        <taxon>Acidobacteriota</taxon>
        <taxon>Vicinamibacteria</taxon>
        <taxon>Vicinamibacterales</taxon>
        <taxon>Vicinamibacteraceae</taxon>
        <taxon>Luteitalea</taxon>
    </lineage>
</organism>
<evidence type="ECO:0000313" key="2">
    <source>
        <dbReference type="Proteomes" id="UP000076079"/>
    </source>
</evidence>
<gene>
    <name evidence="1" type="ORF">LuPra_00809</name>
</gene>
<dbReference type="STRING" id="1855912.LuPra_00809"/>
<proteinExistence type="predicted"/>
<dbReference type="PROSITE" id="PS51257">
    <property type="entry name" value="PROKAR_LIPOPROTEIN"/>
    <property type="match status" value="1"/>
</dbReference>
<dbReference type="Gene3D" id="3.40.50.1010">
    <property type="entry name" value="5'-nuclease"/>
    <property type="match status" value="1"/>
</dbReference>
<evidence type="ECO:0000313" key="1">
    <source>
        <dbReference type="EMBL" id="AMY07635.1"/>
    </source>
</evidence>
<dbReference type="Proteomes" id="UP000076079">
    <property type="component" value="Chromosome"/>
</dbReference>
<reference evidence="1 2" key="1">
    <citation type="journal article" date="2016" name="Genome Announc.">
        <title>First Complete Genome Sequence of a Subdivision 6 Acidobacterium Strain.</title>
        <authorList>
            <person name="Huang S."/>
            <person name="Vieira S."/>
            <person name="Bunk B."/>
            <person name="Riedel T."/>
            <person name="Sproer C."/>
            <person name="Overmann J."/>
        </authorList>
    </citation>
    <scope>NUCLEOTIDE SEQUENCE [LARGE SCALE GENOMIC DNA]</scope>
    <source>
        <strain evidence="2">DSM 100886 HEG_-6_39</strain>
    </source>
</reference>
<keyword evidence="2" id="KW-1185">Reference proteome</keyword>
<dbReference type="EMBL" id="CP015136">
    <property type="protein sequence ID" value="AMY07635.1"/>
    <property type="molecule type" value="Genomic_DNA"/>
</dbReference>
<name>A0A143PGH6_LUTPR</name>
<dbReference type="KEGG" id="abac:LuPra_00809"/>